<keyword evidence="3" id="KW-1185">Reference proteome</keyword>
<dbReference type="CDD" id="cd02440">
    <property type="entry name" value="AdoMet_MTases"/>
    <property type="match status" value="1"/>
</dbReference>
<reference evidence="2 3" key="1">
    <citation type="submission" date="2018-11" db="EMBL/GenBank/DDBJ databases">
        <title>Lysobacter cryohumiis sp. nov., isolated from soil in the Tianshan Mountains, Xinjiang, China.</title>
        <authorList>
            <person name="Luo Y."/>
            <person name="Sheng H."/>
        </authorList>
    </citation>
    <scope>NUCLEOTIDE SEQUENCE [LARGE SCALE GENOMIC DNA]</scope>
    <source>
        <strain evidence="2 3">ZS60</strain>
    </source>
</reference>
<evidence type="ECO:0000313" key="3">
    <source>
        <dbReference type="Proteomes" id="UP000267049"/>
    </source>
</evidence>
<dbReference type="SUPFAM" id="SSF53335">
    <property type="entry name" value="S-adenosyl-L-methionine-dependent methyltransferases"/>
    <property type="match status" value="1"/>
</dbReference>
<protein>
    <submittedName>
        <fullName evidence="2">Methyltransferase domain-containing protein</fullName>
    </submittedName>
</protein>
<dbReference type="RefSeq" id="WP_123087098.1">
    <property type="nucleotide sequence ID" value="NZ_RIBS01000002.1"/>
</dbReference>
<gene>
    <name evidence="2" type="ORF">EER27_05990</name>
</gene>
<feature type="domain" description="Methyltransferase" evidence="1">
    <location>
        <begin position="48"/>
        <end position="145"/>
    </location>
</feature>
<proteinExistence type="predicted"/>
<comment type="caution">
    <text evidence="2">The sequence shown here is derived from an EMBL/GenBank/DDBJ whole genome shotgun (WGS) entry which is preliminary data.</text>
</comment>
<dbReference type="GO" id="GO:0008168">
    <property type="term" value="F:methyltransferase activity"/>
    <property type="evidence" value="ECO:0007669"/>
    <property type="project" value="UniProtKB-KW"/>
</dbReference>
<dbReference type="Gene3D" id="3.40.50.150">
    <property type="entry name" value="Vaccinia Virus protein VP39"/>
    <property type="match status" value="1"/>
</dbReference>
<accession>A0A3M8SWX3</accession>
<dbReference type="AlphaFoldDB" id="A0A3M8SWX3"/>
<evidence type="ECO:0000313" key="2">
    <source>
        <dbReference type="EMBL" id="RNF85313.1"/>
    </source>
</evidence>
<dbReference type="InterPro" id="IPR029063">
    <property type="entry name" value="SAM-dependent_MTases_sf"/>
</dbReference>
<dbReference type="InterPro" id="IPR041698">
    <property type="entry name" value="Methyltransf_25"/>
</dbReference>
<dbReference type="GO" id="GO:0032259">
    <property type="term" value="P:methylation"/>
    <property type="evidence" value="ECO:0007669"/>
    <property type="project" value="UniProtKB-KW"/>
</dbReference>
<dbReference type="EMBL" id="RIBS01000002">
    <property type="protein sequence ID" value="RNF85313.1"/>
    <property type="molecule type" value="Genomic_DNA"/>
</dbReference>
<sequence length="198" mass="20899">MQSPPAPGWLGFLRAAAASPRRIGAIAPSGPALASLITRDVDPGKAPVLELGPGTGSFTRALLGRGLAESDLTLVEYEEHMAVRLANAFPQARVLHADAARLTRIRLLAPASFGLVISGLPLLNLTLAKLVAIVRGAMSLLRPGGHFYQFTYGPTCPVPRRVLARLDLQAHRIGGTLLNLPPASVYRIGPRTALAARP</sequence>
<organism evidence="2 3">
    <name type="scientific">Montanilutibacter psychrotolerans</name>
    <dbReference type="NCBI Taxonomy" id="1327343"/>
    <lineage>
        <taxon>Bacteria</taxon>
        <taxon>Pseudomonadati</taxon>
        <taxon>Pseudomonadota</taxon>
        <taxon>Gammaproteobacteria</taxon>
        <taxon>Lysobacterales</taxon>
        <taxon>Lysobacteraceae</taxon>
        <taxon>Montanilutibacter</taxon>
    </lineage>
</organism>
<keyword evidence="2" id="KW-0808">Transferase</keyword>
<dbReference type="Proteomes" id="UP000267049">
    <property type="component" value="Unassembled WGS sequence"/>
</dbReference>
<dbReference type="Pfam" id="PF13649">
    <property type="entry name" value="Methyltransf_25"/>
    <property type="match status" value="1"/>
</dbReference>
<evidence type="ECO:0000259" key="1">
    <source>
        <dbReference type="Pfam" id="PF13649"/>
    </source>
</evidence>
<keyword evidence="2" id="KW-0489">Methyltransferase</keyword>
<name>A0A3M8SWX3_9GAMM</name>
<dbReference type="OrthoDB" id="9805585at2"/>